<dbReference type="Gene3D" id="3.90.550.10">
    <property type="entry name" value="Spore Coat Polysaccharide Biosynthesis Protein SpsA, Chain A"/>
    <property type="match status" value="1"/>
</dbReference>
<evidence type="ECO:0000256" key="4">
    <source>
        <dbReference type="ARBA" id="ARBA00022692"/>
    </source>
</evidence>
<proteinExistence type="predicted"/>
<evidence type="ECO:0008006" key="11">
    <source>
        <dbReference type="Google" id="ProtNLM"/>
    </source>
</evidence>
<dbReference type="GO" id="GO:0012505">
    <property type="term" value="C:endomembrane system"/>
    <property type="evidence" value="ECO:0007669"/>
    <property type="project" value="UniProtKB-SubCell"/>
</dbReference>
<dbReference type="EnsemblPlants" id="QL06p016094:mrna">
    <property type="protein sequence ID" value="QL06p016094:mrna"/>
    <property type="gene ID" value="QL06p016094"/>
</dbReference>
<sequence length="123" mass="14060">MPLLVYISRERRPSWPHSFKAGALNTLLRVSGVISNGLYLLVLDCDMYCNDPTSARQAICFHLDSQLSHSLAFVQYPQIFYNINKKDKYDGEARSAFAVNEKALCFACVHVFLSQFRLSKYSE</sequence>
<dbReference type="InterPro" id="IPR029044">
    <property type="entry name" value="Nucleotide-diphossugar_trans"/>
</dbReference>
<keyword evidence="4" id="KW-0812">Transmembrane</keyword>
<reference evidence="9" key="2">
    <citation type="submission" date="2021-01" db="UniProtKB">
        <authorList>
            <consortium name="EnsemblPlants"/>
        </authorList>
    </citation>
    <scope>IDENTIFICATION</scope>
</reference>
<keyword evidence="3" id="KW-0808">Transferase</keyword>
<dbReference type="EMBL" id="LRBV02000006">
    <property type="status" value="NOT_ANNOTATED_CDS"/>
    <property type="molecule type" value="Genomic_DNA"/>
</dbReference>
<accession>A0A7N2R6A4</accession>
<evidence type="ECO:0000256" key="5">
    <source>
        <dbReference type="ARBA" id="ARBA00022989"/>
    </source>
</evidence>
<evidence type="ECO:0000256" key="6">
    <source>
        <dbReference type="ARBA" id="ARBA00023136"/>
    </source>
</evidence>
<protein>
    <recommendedName>
        <fullName evidence="11">Cellulose synthase</fullName>
    </recommendedName>
</protein>
<dbReference type="InterPro" id="IPR005150">
    <property type="entry name" value="Cellulose_synth"/>
</dbReference>
<dbReference type="GO" id="GO:0016020">
    <property type="term" value="C:membrane"/>
    <property type="evidence" value="ECO:0007669"/>
    <property type="project" value="InterPro"/>
</dbReference>
<keyword evidence="10" id="KW-1185">Reference proteome</keyword>
<keyword evidence="2" id="KW-0328">Glycosyltransferase</keyword>
<dbReference type="Proteomes" id="UP000594261">
    <property type="component" value="Chromosome 6"/>
</dbReference>
<dbReference type="InParanoid" id="A0A7N2R6A4"/>
<evidence type="ECO:0000313" key="9">
    <source>
        <dbReference type="EnsemblPlants" id="QL06p016094:mrna"/>
    </source>
</evidence>
<evidence type="ECO:0000256" key="7">
    <source>
        <dbReference type="ARBA" id="ARBA00023316"/>
    </source>
</evidence>
<dbReference type="PANTHER" id="PTHR13301">
    <property type="entry name" value="X-BOX TRANSCRIPTION FACTOR-RELATED"/>
    <property type="match status" value="1"/>
</dbReference>
<organism evidence="9 10">
    <name type="scientific">Quercus lobata</name>
    <name type="common">Valley oak</name>
    <dbReference type="NCBI Taxonomy" id="97700"/>
    <lineage>
        <taxon>Eukaryota</taxon>
        <taxon>Viridiplantae</taxon>
        <taxon>Streptophyta</taxon>
        <taxon>Embryophyta</taxon>
        <taxon>Tracheophyta</taxon>
        <taxon>Spermatophyta</taxon>
        <taxon>Magnoliopsida</taxon>
        <taxon>eudicotyledons</taxon>
        <taxon>Gunneridae</taxon>
        <taxon>Pentapetalae</taxon>
        <taxon>rosids</taxon>
        <taxon>fabids</taxon>
        <taxon>Fagales</taxon>
        <taxon>Fagaceae</taxon>
        <taxon>Quercus</taxon>
    </lineage>
</organism>
<name>A0A7N2R6A4_QUELO</name>
<feature type="binding site" evidence="8">
    <location>
        <position position="20"/>
    </location>
    <ligand>
        <name>Mn(2+)</name>
        <dbReference type="ChEBI" id="CHEBI:29035"/>
    </ligand>
</feature>
<dbReference type="GO" id="GO:0016760">
    <property type="term" value="F:cellulose synthase (UDP-forming) activity"/>
    <property type="evidence" value="ECO:0007669"/>
    <property type="project" value="InterPro"/>
</dbReference>
<keyword evidence="5" id="KW-1133">Transmembrane helix</keyword>
<evidence type="ECO:0000256" key="2">
    <source>
        <dbReference type="ARBA" id="ARBA00022676"/>
    </source>
</evidence>
<feature type="binding site" evidence="8">
    <location>
        <position position="44"/>
    </location>
    <ligand>
        <name>Mn(2+)</name>
        <dbReference type="ChEBI" id="CHEBI:29035"/>
    </ligand>
</feature>
<dbReference type="AlphaFoldDB" id="A0A7N2R6A4"/>
<dbReference type="GO" id="GO:0030244">
    <property type="term" value="P:cellulose biosynthetic process"/>
    <property type="evidence" value="ECO:0007669"/>
    <property type="project" value="InterPro"/>
</dbReference>
<comment type="subcellular location">
    <subcellularLocation>
        <location evidence="1">Endomembrane system</location>
        <topology evidence="1">Multi-pass membrane protein</topology>
    </subcellularLocation>
</comment>
<dbReference type="Gramene" id="QL06p016094:mrna">
    <property type="protein sequence ID" value="QL06p016094:mrna"/>
    <property type="gene ID" value="QL06p016094"/>
</dbReference>
<evidence type="ECO:0000256" key="3">
    <source>
        <dbReference type="ARBA" id="ARBA00022679"/>
    </source>
</evidence>
<evidence type="ECO:0000256" key="1">
    <source>
        <dbReference type="ARBA" id="ARBA00004127"/>
    </source>
</evidence>
<evidence type="ECO:0000256" key="8">
    <source>
        <dbReference type="PIRSR" id="PIRSR605150-3"/>
    </source>
</evidence>
<evidence type="ECO:0000313" key="10">
    <source>
        <dbReference type="Proteomes" id="UP000594261"/>
    </source>
</evidence>
<dbReference type="OMA" id="EICICST"/>
<keyword evidence="6" id="KW-0472">Membrane</keyword>
<dbReference type="GO" id="GO:0071555">
    <property type="term" value="P:cell wall organization"/>
    <property type="evidence" value="ECO:0007669"/>
    <property type="project" value="UniProtKB-KW"/>
</dbReference>
<reference evidence="9 10" key="1">
    <citation type="journal article" date="2016" name="G3 (Bethesda)">
        <title>First Draft Assembly and Annotation of the Genome of a California Endemic Oak Quercus lobata Nee (Fagaceae).</title>
        <authorList>
            <person name="Sork V.L."/>
            <person name="Fitz-Gibbon S.T."/>
            <person name="Puiu D."/>
            <person name="Crepeau M."/>
            <person name="Gugger P.F."/>
            <person name="Sherman R."/>
            <person name="Stevens K."/>
            <person name="Langley C.H."/>
            <person name="Pellegrini M."/>
            <person name="Salzberg S.L."/>
        </authorList>
    </citation>
    <scope>NUCLEOTIDE SEQUENCE [LARGE SCALE GENOMIC DNA]</scope>
    <source>
        <strain evidence="9 10">cv. SW786</strain>
    </source>
</reference>
<dbReference type="Pfam" id="PF03552">
    <property type="entry name" value="Cellulose_synt"/>
    <property type="match status" value="1"/>
</dbReference>
<keyword evidence="7" id="KW-0961">Cell wall biogenesis/degradation</keyword>